<dbReference type="Gene3D" id="3.40.50.720">
    <property type="entry name" value="NAD(P)-binding Rossmann-like Domain"/>
    <property type="match status" value="1"/>
</dbReference>
<evidence type="ECO:0000313" key="3">
    <source>
        <dbReference type="EMBL" id="SFS09069.1"/>
    </source>
</evidence>
<dbReference type="Proteomes" id="UP000198824">
    <property type="component" value="Unassembled WGS sequence"/>
</dbReference>
<dbReference type="EMBL" id="FOZG01000003">
    <property type="protein sequence ID" value="SFS09069.1"/>
    <property type="molecule type" value="Genomic_DNA"/>
</dbReference>
<protein>
    <submittedName>
        <fullName evidence="3">NAD(P)-dependent dehydrogenase, short-chain alcohol dehydrogenase family</fullName>
    </submittedName>
</protein>
<proteinExistence type="inferred from homology"/>
<comment type="similarity">
    <text evidence="1">Belongs to the short-chain dehydrogenases/reductases (SDR) family.</text>
</comment>
<dbReference type="RefSeq" id="WP_093316105.1">
    <property type="nucleotide sequence ID" value="NZ_FOZG01000003.1"/>
</dbReference>
<sequence length="256" mass="27128">MTDIFPEGAALIFGGSGGIGQGVTMEFAKAGTDVAICYRSKRDAAEKTAEAVRAEGVNASIHQVDVRDPAQVKAAVAAAVAGHDRIHSMIWGAGPLVPQIHISDWTPDHYRNAIEVEVLGFFNAVQALLPHFRTSGGGSFVHLGSAGHDWWPAMDGLSVAPKAANEALIKGIAKEEGKYEIRANSVLVGVIDAGMFHELSRQGVFDEAWVNETQKLLALKRWGEAADIGQAAVYFASSRARYVTGQTISVSGGFGV</sequence>
<dbReference type="AlphaFoldDB" id="A0A1I6M033"/>
<dbReference type="InterPro" id="IPR002347">
    <property type="entry name" value="SDR_fam"/>
</dbReference>
<dbReference type="PANTHER" id="PTHR43639:SF1">
    <property type="entry name" value="SHORT-CHAIN DEHYDROGENASE_REDUCTASE FAMILY PROTEIN"/>
    <property type="match status" value="1"/>
</dbReference>
<dbReference type="STRING" id="1166337.SAMN05192580_3215"/>
<dbReference type="InterPro" id="IPR036291">
    <property type="entry name" value="NAD(P)-bd_dom_sf"/>
</dbReference>
<keyword evidence="4" id="KW-1185">Reference proteome</keyword>
<gene>
    <name evidence="3" type="ORF">SAMN05192580_3215</name>
</gene>
<dbReference type="SUPFAM" id="SSF51735">
    <property type="entry name" value="NAD(P)-binding Rossmann-fold domains"/>
    <property type="match status" value="1"/>
</dbReference>
<evidence type="ECO:0000256" key="2">
    <source>
        <dbReference type="ARBA" id="ARBA00023002"/>
    </source>
</evidence>
<evidence type="ECO:0000256" key="1">
    <source>
        <dbReference type="ARBA" id="ARBA00006484"/>
    </source>
</evidence>
<keyword evidence="2" id="KW-0560">Oxidoreductase</keyword>
<name>A0A1I6M033_9SPHN</name>
<organism evidence="3 4">
    <name type="scientific">Sphingomonas jatrophae</name>
    <dbReference type="NCBI Taxonomy" id="1166337"/>
    <lineage>
        <taxon>Bacteria</taxon>
        <taxon>Pseudomonadati</taxon>
        <taxon>Pseudomonadota</taxon>
        <taxon>Alphaproteobacteria</taxon>
        <taxon>Sphingomonadales</taxon>
        <taxon>Sphingomonadaceae</taxon>
        <taxon>Sphingomonas</taxon>
    </lineage>
</organism>
<dbReference type="PANTHER" id="PTHR43639">
    <property type="entry name" value="OXIDOREDUCTASE, SHORT-CHAIN DEHYDROGENASE/REDUCTASE FAMILY (AFU_ORTHOLOGUE AFUA_5G02870)"/>
    <property type="match status" value="1"/>
</dbReference>
<dbReference type="GO" id="GO:0016491">
    <property type="term" value="F:oxidoreductase activity"/>
    <property type="evidence" value="ECO:0007669"/>
    <property type="project" value="UniProtKB-KW"/>
</dbReference>
<evidence type="ECO:0000313" key="4">
    <source>
        <dbReference type="Proteomes" id="UP000198824"/>
    </source>
</evidence>
<dbReference type="OrthoDB" id="9793325at2"/>
<reference evidence="3 4" key="1">
    <citation type="submission" date="2016-10" db="EMBL/GenBank/DDBJ databases">
        <authorList>
            <person name="de Groot N.N."/>
        </authorList>
    </citation>
    <scope>NUCLEOTIDE SEQUENCE [LARGE SCALE GENOMIC DNA]</scope>
    <source>
        <strain evidence="3 4">S5-249</strain>
    </source>
</reference>
<accession>A0A1I6M033</accession>
<dbReference type="PRINTS" id="PR00081">
    <property type="entry name" value="GDHRDH"/>
</dbReference>
<dbReference type="Pfam" id="PF13561">
    <property type="entry name" value="adh_short_C2"/>
    <property type="match status" value="1"/>
</dbReference>